<organism evidence="10 11">
    <name type="scientific">Raoultella ornithinolytica</name>
    <name type="common">Klebsiella ornithinolytica</name>
    <dbReference type="NCBI Taxonomy" id="54291"/>
    <lineage>
        <taxon>Bacteria</taxon>
        <taxon>Pseudomonadati</taxon>
        <taxon>Pseudomonadota</taxon>
        <taxon>Gammaproteobacteria</taxon>
        <taxon>Enterobacterales</taxon>
        <taxon>Enterobacteriaceae</taxon>
        <taxon>Klebsiella/Raoultella group</taxon>
        <taxon>Raoultella</taxon>
    </lineage>
</organism>
<evidence type="ECO:0000256" key="4">
    <source>
        <dbReference type="ARBA" id="ARBA00013204"/>
    </source>
</evidence>
<dbReference type="CDD" id="cd17299">
    <property type="entry name" value="acetolactate_decarboxylase"/>
    <property type="match status" value="1"/>
</dbReference>
<dbReference type="AlphaFoldDB" id="A0ABD7QDS2"/>
<dbReference type="PIRSF" id="PIRSF001332">
    <property type="entry name" value="Acetolac_decarb"/>
    <property type="match status" value="1"/>
</dbReference>
<dbReference type="SUPFAM" id="SSF117856">
    <property type="entry name" value="AF0104/ALDC/Ptd012-like"/>
    <property type="match status" value="1"/>
</dbReference>
<evidence type="ECO:0000256" key="7">
    <source>
        <dbReference type="ARBA" id="ARBA00023061"/>
    </source>
</evidence>
<sequence length="259" mass="29195">MNHHPECTCQESLCETVRGFSAHHPDSVIYQTSLMSALLSGVYEGSTTIADLLTHGDFGLGTFNELDGELIAFSSEVYQLRADGSARKARADQKTPFAVMTWFRPQYRKTFDHPVSRQQLHDVINRQIPSDNLFCALHIDGHFRHAHTRTVPRQTPPYRAMTDVLDDQPVFRFNQRKGTLVGFRTPQHMQGLNVAGYHEHFITDDRQGGGHLLDYQLDSGVLTFGEIHKLMIDLPADSAFLQADLHPDNLDAAIRAVEN</sequence>
<keyword evidence="6 9" id="KW-0210">Decarboxylase</keyword>
<dbReference type="GO" id="GO:0045151">
    <property type="term" value="P:acetoin biosynthetic process"/>
    <property type="evidence" value="ECO:0007669"/>
    <property type="project" value="UniProtKB-UniRule"/>
</dbReference>
<accession>A0ABD7QDS2</accession>
<comment type="pathway">
    <text evidence="2 9">Polyol metabolism; (R,R)-butane-2,3-diol biosynthesis; (R,R)-butane-2,3-diol from pyruvate: step 2/3.</text>
</comment>
<name>A0ABD7QDS2_RAOOR</name>
<proteinExistence type="inferred from homology"/>
<dbReference type="PANTHER" id="PTHR35524">
    <property type="entry name" value="ALPHA-ACETOLACTATE DECARBOXYLASE"/>
    <property type="match status" value="1"/>
</dbReference>
<dbReference type="Gene3D" id="3.30.1330.80">
    <property type="entry name" value="Hypothetical protein, similar to alpha- acetolactate decarboxylase, domain 2"/>
    <property type="match status" value="2"/>
</dbReference>
<dbReference type="Proteomes" id="UP000295263">
    <property type="component" value="Unassembled WGS sequence"/>
</dbReference>
<dbReference type="Pfam" id="PF03306">
    <property type="entry name" value="AAL_decarboxy"/>
    <property type="match status" value="1"/>
</dbReference>
<evidence type="ECO:0000256" key="2">
    <source>
        <dbReference type="ARBA" id="ARBA00005170"/>
    </source>
</evidence>
<dbReference type="NCBIfam" id="TIGR01252">
    <property type="entry name" value="acetolac_decarb"/>
    <property type="match status" value="1"/>
</dbReference>
<dbReference type="PANTHER" id="PTHR35524:SF1">
    <property type="entry name" value="ALPHA-ACETOLACTATE DECARBOXYLASE"/>
    <property type="match status" value="1"/>
</dbReference>
<evidence type="ECO:0000256" key="9">
    <source>
        <dbReference type="PIRNR" id="PIRNR001332"/>
    </source>
</evidence>
<evidence type="ECO:0000256" key="5">
    <source>
        <dbReference type="ARBA" id="ARBA00020164"/>
    </source>
</evidence>
<evidence type="ECO:0000256" key="8">
    <source>
        <dbReference type="ARBA" id="ARBA00023239"/>
    </source>
</evidence>
<gene>
    <name evidence="10" type="ORF">EC841_109180</name>
</gene>
<dbReference type="RefSeq" id="WP_132514165.1">
    <property type="nucleotide sequence ID" value="NZ_SLYQ01000009.1"/>
</dbReference>
<comment type="catalytic activity">
    <reaction evidence="1 9">
        <text>(2S)-2-acetolactate + H(+) = (R)-acetoin + CO2</text>
        <dbReference type="Rhea" id="RHEA:21580"/>
        <dbReference type="ChEBI" id="CHEBI:15378"/>
        <dbReference type="ChEBI" id="CHEBI:15686"/>
        <dbReference type="ChEBI" id="CHEBI:16526"/>
        <dbReference type="ChEBI" id="CHEBI:58476"/>
        <dbReference type="EC" id="4.1.1.5"/>
    </reaction>
</comment>
<dbReference type="GO" id="GO:0047605">
    <property type="term" value="F:acetolactate decarboxylase activity"/>
    <property type="evidence" value="ECO:0007669"/>
    <property type="project" value="UniProtKB-UniRule"/>
</dbReference>
<dbReference type="InterPro" id="IPR005128">
    <property type="entry name" value="Acetolactate_a_deCO2ase"/>
</dbReference>
<evidence type="ECO:0000256" key="6">
    <source>
        <dbReference type="ARBA" id="ARBA00022793"/>
    </source>
</evidence>
<dbReference type="EC" id="4.1.1.5" evidence="4 9"/>
<dbReference type="EMBL" id="SLYQ01000009">
    <property type="protein sequence ID" value="TCQ70868.1"/>
    <property type="molecule type" value="Genomic_DNA"/>
</dbReference>
<protein>
    <recommendedName>
        <fullName evidence="5 9">Alpha-acetolactate decarboxylase</fullName>
        <ecNumber evidence="4 9">4.1.1.5</ecNumber>
    </recommendedName>
</protein>
<keyword evidence="7 9" id="KW-0005">Acetoin biosynthesis</keyword>
<evidence type="ECO:0000256" key="3">
    <source>
        <dbReference type="ARBA" id="ARBA00007106"/>
    </source>
</evidence>
<keyword evidence="8 9" id="KW-0456">Lyase</keyword>
<evidence type="ECO:0000313" key="10">
    <source>
        <dbReference type="EMBL" id="TCQ70868.1"/>
    </source>
</evidence>
<reference evidence="10 11" key="1">
    <citation type="submission" date="2019-03" db="EMBL/GenBank/DDBJ databases">
        <title>Genomic analyses of the natural microbiome of Caenorhabditis elegans.</title>
        <authorList>
            <person name="Samuel B."/>
        </authorList>
    </citation>
    <scope>NUCLEOTIDE SEQUENCE [LARGE SCALE GENOMIC DNA]</scope>
    <source>
        <strain evidence="10 11">JUb54</strain>
    </source>
</reference>
<comment type="caution">
    <text evidence="10">The sequence shown here is derived from an EMBL/GenBank/DDBJ whole genome shotgun (WGS) entry which is preliminary data.</text>
</comment>
<evidence type="ECO:0000256" key="1">
    <source>
        <dbReference type="ARBA" id="ARBA00001784"/>
    </source>
</evidence>
<comment type="similarity">
    <text evidence="3 9">Belongs to the alpha-acetolactate decarboxylase family.</text>
</comment>
<evidence type="ECO:0000313" key="11">
    <source>
        <dbReference type="Proteomes" id="UP000295263"/>
    </source>
</evidence>